<name>A0A9P5WWJ8_9AGAR</name>
<dbReference type="OrthoDB" id="3063088at2759"/>
<reference evidence="2" key="1">
    <citation type="submission" date="2020-11" db="EMBL/GenBank/DDBJ databases">
        <authorList>
            <consortium name="DOE Joint Genome Institute"/>
            <person name="Ahrendt S."/>
            <person name="Riley R."/>
            <person name="Andreopoulos W."/>
            <person name="Labutti K."/>
            <person name="Pangilinan J."/>
            <person name="Ruiz-Duenas F.J."/>
            <person name="Barrasa J.M."/>
            <person name="Sanchez-Garcia M."/>
            <person name="Camarero S."/>
            <person name="Miyauchi S."/>
            <person name="Serrano A."/>
            <person name="Linde D."/>
            <person name="Babiker R."/>
            <person name="Drula E."/>
            <person name="Ayuso-Fernandez I."/>
            <person name="Pacheco R."/>
            <person name="Padilla G."/>
            <person name="Ferreira P."/>
            <person name="Barriuso J."/>
            <person name="Kellner H."/>
            <person name="Castanera R."/>
            <person name="Alfaro M."/>
            <person name="Ramirez L."/>
            <person name="Pisabarro A.G."/>
            <person name="Kuo A."/>
            <person name="Tritt A."/>
            <person name="Lipzen A."/>
            <person name="He G."/>
            <person name="Yan M."/>
            <person name="Ng V."/>
            <person name="Cullen D."/>
            <person name="Martin F."/>
            <person name="Rosso M.-N."/>
            <person name="Henrissat B."/>
            <person name="Hibbett D."/>
            <person name="Martinez A.T."/>
            <person name="Grigoriev I.V."/>
        </authorList>
    </citation>
    <scope>NUCLEOTIDE SEQUENCE</scope>
    <source>
        <strain evidence="2">MF-IS2</strain>
    </source>
</reference>
<keyword evidence="3" id="KW-1185">Reference proteome</keyword>
<dbReference type="Proteomes" id="UP000807342">
    <property type="component" value="Unassembled WGS sequence"/>
</dbReference>
<dbReference type="EMBL" id="MU152828">
    <property type="protein sequence ID" value="KAF9440128.1"/>
    <property type="molecule type" value="Genomic_DNA"/>
</dbReference>
<protein>
    <submittedName>
        <fullName evidence="2">Uncharacterized protein</fullName>
    </submittedName>
</protein>
<accession>A0A9P5WWJ8</accession>
<feature type="compositionally biased region" description="Low complexity" evidence="1">
    <location>
        <begin position="376"/>
        <end position="395"/>
    </location>
</feature>
<gene>
    <name evidence="2" type="ORF">P691DRAFT_768228</name>
</gene>
<feature type="region of interest" description="Disordered" evidence="1">
    <location>
        <begin position="376"/>
        <end position="400"/>
    </location>
</feature>
<evidence type="ECO:0000313" key="2">
    <source>
        <dbReference type="EMBL" id="KAF9440128.1"/>
    </source>
</evidence>
<evidence type="ECO:0000256" key="1">
    <source>
        <dbReference type="SAM" id="MobiDB-lite"/>
    </source>
</evidence>
<feature type="compositionally biased region" description="Low complexity" evidence="1">
    <location>
        <begin position="91"/>
        <end position="100"/>
    </location>
</feature>
<evidence type="ECO:0000313" key="3">
    <source>
        <dbReference type="Proteomes" id="UP000807342"/>
    </source>
</evidence>
<sequence>MDEDKFNQELDFDAHDILVRHICKAAKQLNIVNLLIPPTPSPPTPYSQLHSNEEDICMEPPTPTHVFSEAAMQTPAPSPVMTSPSPPTPSTPAAEQPPAAVTSSKSGPKLRPSYAGAAAAKPLCPTAPPFVHAPIHTPQPPPQFYIEMKISSGISLPDPANKANTTLLCVKSPLHINSTHFTSSGITCTTASVLTQSDLDIIEATLPTKLAGSCITLPTSQSFIKIVDIPYFKPGTTKPPNRQEIGNQKIPSPILVNMIEHAQFVCNSPKADSSTFWINLMDSQQGTLASSLIRCWCFLNGIDCLIQSAKAHTSSPQCQQCWKSPFQGFTPIYEQLLQRQPQVHSTPFPPLLQTWLAPMFTPVSTAVLNTLQTTGTVHTGTTNSTATGSSHSLPRTPLPRRLPPLSLLALPPALPCLVSCQPHSNAACANSVPATIQPPQPQTPLPPTLSLIVEDGGDNDMNFGFSDDEEDEAAGPQPGNYGALLIVHGL</sequence>
<proteinExistence type="predicted"/>
<organism evidence="2 3">
    <name type="scientific">Macrolepiota fuliginosa MF-IS2</name>
    <dbReference type="NCBI Taxonomy" id="1400762"/>
    <lineage>
        <taxon>Eukaryota</taxon>
        <taxon>Fungi</taxon>
        <taxon>Dikarya</taxon>
        <taxon>Basidiomycota</taxon>
        <taxon>Agaricomycotina</taxon>
        <taxon>Agaricomycetes</taxon>
        <taxon>Agaricomycetidae</taxon>
        <taxon>Agaricales</taxon>
        <taxon>Agaricineae</taxon>
        <taxon>Agaricaceae</taxon>
        <taxon>Macrolepiota</taxon>
    </lineage>
</organism>
<dbReference type="AlphaFoldDB" id="A0A9P5WWJ8"/>
<feature type="region of interest" description="Disordered" evidence="1">
    <location>
        <begin position="72"/>
        <end position="113"/>
    </location>
</feature>
<comment type="caution">
    <text evidence="2">The sequence shown here is derived from an EMBL/GenBank/DDBJ whole genome shotgun (WGS) entry which is preliminary data.</text>
</comment>